<feature type="binding site" evidence="7">
    <location>
        <begin position="160"/>
        <end position="162"/>
    </location>
    <ligand>
        <name>NAD(+)</name>
        <dbReference type="ChEBI" id="CHEBI:57540"/>
    </ligand>
</feature>
<dbReference type="SUPFAM" id="SSF56327">
    <property type="entry name" value="LDH C-terminal domain-like"/>
    <property type="match status" value="1"/>
</dbReference>
<dbReference type="PROSITE" id="PS00064">
    <property type="entry name" value="L_LDH"/>
    <property type="match status" value="1"/>
</dbReference>
<dbReference type="AlphaFoldDB" id="A0A5N4A4E6"/>
<accession>A0A5N4A4E6</accession>
<comment type="caution">
    <text evidence="11">The sequence shown here is derived from an EMBL/GenBank/DDBJ whole genome shotgun (WGS) entry which is preliminary data.</text>
</comment>
<gene>
    <name evidence="11" type="ORF">PPYR_14173</name>
</gene>
<keyword evidence="5 7" id="KW-0520">NAD</keyword>
<dbReference type="InterPro" id="IPR018177">
    <property type="entry name" value="L-lactate_DH_AS"/>
</dbReference>
<feature type="active site" description="Proton acceptor" evidence="6">
    <location>
        <position position="217"/>
    </location>
</feature>
<dbReference type="InterPro" id="IPR001557">
    <property type="entry name" value="L-lactate/malate_DH"/>
</dbReference>
<keyword evidence="4 8" id="KW-0560">Oxidoreductase</keyword>
<keyword evidence="12" id="KW-1185">Reference proteome</keyword>
<evidence type="ECO:0000256" key="4">
    <source>
        <dbReference type="ARBA" id="ARBA00023002"/>
    </source>
</evidence>
<dbReference type="InterPro" id="IPR015955">
    <property type="entry name" value="Lactate_DH/Glyco_Ohase_4_C"/>
</dbReference>
<feature type="binding site" evidence="7">
    <location>
        <position position="78"/>
    </location>
    <ligand>
        <name>NAD(+)</name>
        <dbReference type="ChEBI" id="CHEBI:57540"/>
    </ligand>
</feature>
<evidence type="ECO:0000256" key="2">
    <source>
        <dbReference type="ARBA" id="ARBA00006054"/>
    </source>
</evidence>
<dbReference type="Gene3D" id="3.90.110.10">
    <property type="entry name" value="Lactate dehydrogenase/glycoside hydrolase, family 4, C-terminal"/>
    <property type="match status" value="1"/>
</dbReference>
<sequence>MLWCSIIRRQFCRPQLQIRHSSCSGAESITKKSIIQSYSKESVCPENKISIIGFGAVGQALCATLLLKNVTTHIAITDPNLDDRLLHDYQFGSVFFKNAVIEGSRDYAVICQSRICVIAAGVRPRKGVTRIDIASDNVKLLRSIIPNVVRHSPNSIILIISNPVDVLTWATAQLTGLPKHQVIGSGCNLDSARLRYLMSEIYGVACSSCQGWILGEHGNSSAPMYSTWTVGGAYVSDLNTSMGSANDVDNWQGIYERMREGGATVNSFKGYTNWAVALSATDIINTIIHDTRKVHAVTVCANGYYGLKTDVYLSLPSVLCKNGILDIVQMDVPQSEWEKLNASAEYLYSIQKKISL</sequence>
<evidence type="ECO:0000256" key="6">
    <source>
        <dbReference type="PIRSR" id="PIRSR000102-1"/>
    </source>
</evidence>
<protein>
    <recommendedName>
        <fullName evidence="3 8">L-lactate dehydrogenase</fullName>
        <ecNumber evidence="3 8">1.1.1.27</ecNumber>
    </recommendedName>
</protein>
<comment type="pathway">
    <text evidence="1 8">Fermentation; pyruvate fermentation to lactate; (S)-lactate from pyruvate: step 1/1.</text>
</comment>
<proteinExistence type="inferred from homology"/>
<organism evidence="11 12">
    <name type="scientific">Photinus pyralis</name>
    <name type="common">Common eastern firefly</name>
    <name type="synonym">Lampyris pyralis</name>
    <dbReference type="NCBI Taxonomy" id="7054"/>
    <lineage>
        <taxon>Eukaryota</taxon>
        <taxon>Metazoa</taxon>
        <taxon>Ecdysozoa</taxon>
        <taxon>Arthropoda</taxon>
        <taxon>Hexapoda</taxon>
        <taxon>Insecta</taxon>
        <taxon>Pterygota</taxon>
        <taxon>Neoptera</taxon>
        <taxon>Endopterygota</taxon>
        <taxon>Coleoptera</taxon>
        <taxon>Polyphaga</taxon>
        <taxon>Elateriformia</taxon>
        <taxon>Elateroidea</taxon>
        <taxon>Lampyridae</taxon>
        <taxon>Lampyrinae</taxon>
        <taxon>Photinus</taxon>
    </lineage>
</organism>
<evidence type="ECO:0000256" key="1">
    <source>
        <dbReference type="ARBA" id="ARBA00004843"/>
    </source>
</evidence>
<dbReference type="PANTHER" id="PTHR43128">
    <property type="entry name" value="L-2-HYDROXYCARBOXYLATE DEHYDROGENASE (NAD(P)(+))"/>
    <property type="match status" value="1"/>
</dbReference>
<dbReference type="InterPro" id="IPR022383">
    <property type="entry name" value="Lactate/malate_DH_C"/>
</dbReference>
<dbReference type="PRINTS" id="PR00086">
    <property type="entry name" value="LLDHDRGNASE"/>
</dbReference>
<comment type="catalytic activity">
    <reaction evidence="8">
        <text>(S)-lactate + NAD(+) = pyruvate + NADH + H(+)</text>
        <dbReference type="Rhea" id="RHEA:23444"/>
        <dbReference type="ChEBI" id="CHEBI:15361"/>
        <dbReference type="ChEBI" id="CHEBI:15378"/>
        <dbReference type="ChEBI" id="CHEBI:16651"/>
        <dbReference type="ChEBI" id="CHEBI:57540"/>
        <dbReference type="ChEBI" id="CHEBI:57945"/>
        <dbReference type="EC" id="1.1.1.27"/>
    </reaction>
</comment>
<feature type="domain" description="Lactate/malate dehydrogenase C-terminal" evidence="10">
    <location>
        <begin position="188"/>
        <end position="353"/>
    </location>
</feature>
<name>A0A5N4A4E6_PHOPY</name>
<dbReference type="GO" id="GO:0004459">
    <property type="term" value="F:L-lactate dehydrogenase (NAD+) activity"/>
    <property type="evidence" value="ECO:0007669"/>
    <property type="project" value="UniProtKB-EC"/>
</dbReference>
<evidence type="ECO:0000313" key="11">
    <source>
        <dbReference type="EMBL" id="KAB0792214.1"/>
    </source>
</evidence>
<dbReference type="Pfam" id="PF02866">
    <property type="entry name" value="Ldh_1_C"/>
    <property type="match status" value="1"/>
</dbReference>
<dbReference type="InterPro" id="IPR036291">
    <property type="entry name" value="NAD(P)-bd_dom_sf"/>
</dbReference>
<evidence type="ECO:0000256" key="7">
    <source>
        <dbReference type="PIRSR" id="PIRSR000102-3"/>
    </source>
</evidence>
<dbReference type="EC" id="1.1.1.27" evidence="3 8"/>
<dbReference type="SUPFAM" id="SSF51735">
    <property type="entry name" value="NAD(P)-binding Rossmann-fold domains"/>
    <property type="match status" value="1"/>
</dbReference>
<dbReference type="UniPathway" id="UPA00554">
    <property type="reaction ID" value="UER00611"/>
</dbReference>
<dbReference type="PANTHER" id="PTHR43128:SF16">
    <property type="entry name" value="L-LACTATE DEHYDROGENASE"/>
    <property type="match status" value="1"/>
</dbReference>
<evidence type="ECO:0000256" key="3">
    <source>
        <dbReference type="ARBA" id="ARBA00012967"/>
    </source>
</evidence>
<evidence type="ECO:0000313" key="12">
    <source>
        <dbReference type="Proteomes" id="UP000327044"/>
    </source>
</evidence>
<dbReference type="PIRSF" id="PIRSF000102">
    <property type="entry name" value="Lac_mal_DH"/>
    <property type="match status" value="1"/>
</dbReference>
<evidence type="ECO:0000256" key="5">
    <source>
        <dbReference type="ARBA" id="ARBA00023027"/>
    </source>
</evidence>
<feature type="binding site" evidence="7">
    <location>
        <position position="137"/>
    </location>
    <ligand>
        <name>NAD(+)</name>
        <dbReference type="ChEBI" id="CHEBI:57540"/>
    </ligand>
</feature>
<evidence type="ECO:0000256" key="8">
    <source>
        <dbReference type="RuleBase" id="RU000496"/>
    </source>
</evidence>
<dbReference type="EMBL" id="VVIM01000010">
    <property type="protein sequence ID" value="KAB0792214.1"/>
    <property type="molecule type" value="Genomic_DNA"/>
</dbReference>
<dbReference type="OrthoDB" id="5405561at2759"/>
<dbReference type="GO" id="GO:0006089">
    <property type="term" value="P:lactate metabolic process"/>
    <property type="evidence" value="ECO:0007669"/>
    <property type="project" value="TreeGrafter"/>
</dbReference>
<dbReference type="InParanoid" id="A0A5N4A4E6"/>
<evidence type="ECO:0000259" key="10">
    <source>
        <dbReference type="Pfam" id="PF02866"/>
    </source>
</evidence>
<dbReference type="Proteomes" id="UP000327044">
    <property type="component" value="Unassembled WGS sequence"/>
</dbReference>
<feature type="binding site" evidence="7">
    <location>
        <begin position="53"/>
        <end position="58"/>
    </location>
    <ligand>
        <name>NAD(+)</name>
        <dbReference type="ChEBI" id="CHEBI:57540"/>
    </ligand>
</feature>
<dbReference type="Gene3D" id="3.40.50.720">
    <property type="entry name" value="NAD(P)-binding Rossmann-like Domain"/>
    <property type="match status" value="1"/>
</dbReference>
<evidence type="ECO:0000259" key="9">
    <source>
        <dbReference type="Pfam" id="PF00056"/>
    </source>
</evidence>
<feature type="domain" description="Lactate/malate dehydrogenase N-terminal" evidence="9">
    <location>
        <begin position="48"/>
        <end position="184"/>
    </location>
</feature>
<comment type="similarity">
    <text evidence="2">Belongs to the LDH/MDH superfamily. LDH family.</text>
</comment>
<reference evidence="11 12" key="1">
    <citation type="journal article" date="2018" name="Elife">
        <title>Firefly genomes illuminate parallel origins of bioluminescence in beetles.</title>
        <authorList>
            <person name="Fallon T.R."/>
            <person name="Lower S.E."/>
            <person name="Chang C.H."/>
            <person name="Bessho-Uehara M."/>
            <person name="Martin G.J."/>
            <person name="Bewick A.J."/>
            <person name="Behringer M."/>
            <person name="Debat H.J."/>
            <person name="Wong I."/>
            <person name="Day J.C."/>
            <person name="Suvorov A."/>
            <person name="Silva C.J."/>
            <person name="Stanger-Hall K.F."/>
            <person name="Hall D.W."/>
            <person name="Schmitz R.J."/>
            <person name="Nelson D.R."/>
            <person name="Lewis S.M."/>
            <person name="Shigenobu S."/>
            <person name="Bybee S.M."/>
            <person name="Larracuente A.M."/>
            <person name="Oba Y."/>
            <person name="Weng J.K."/>
        </authorList>
    </citation>
    <scope>NUCLEOTIDE SEQUENCE [LARGE SCALE GENOMIC DNA]</scope>
    <source>
        <strain evidence="11">1611_PpyrPB1</strain>
        <tissue evidence="11">Whole body</tissue>
    </source>
</reference>
<dbReference type="Pfam" id="PF00056">
    <property type="entry name" value="Ldh_1_N"/>
    <property type="match status" value="1"/>
</dbReference>
<dbReference type="InterPro" id="IPR001236">
    <property type="entry name" value="Lactate/malate_DH_N"/>
</dbReference>